<name>A0AAW0FNE9_9APHY</name>
<comment type="caution">
    <text evidence="3">The sequence shown here is derived from an EMBL/GenBank/DDBJ whole genome shotgun (WGS) entry which is preliminary data.</text>
</comment>
<keyword evidence="2" id="KW-1133">Transmembrane helix</keyword>
<feature type="region of interest" description="Disordered" evidence="1">
    <location>
        <begin position="77"/>
        <end position="111"/>
    </location>
</feature>
<protein>
    <submittedName>
        <fullName evidence="3">Uncharacterized protein</fullName>
    </submittedName>
</protein>
<accession>A0AAW0FNE9</accession>
<evidence type="ECO:0000313" key="4">
    <source>
        <dbReference type="Proteomes" id="UP001385951"/>
    </source>
</evidence>
<evidence type="ECO:0000313" key="3">
    <source>
        <dbReference type="EMBL" id="KAK7680540.1"/>
    </source>
</evidence>
<feature type="transmembrane region" description="Helical" evidence="2">
    <location>
        <begin position="40"/>
        <end position="67"/>
    </location>
</feature>
<dbReference type="AlphaFoldDB" id="A0AAW0FNE9"/>
<evidence type="ECO:0000256" key="2">
    <source>
        <dbReference type="SAM" id="Phobius"/>
    </source>
</evidence>
<evidence type="ECO:0000256" key="1">
    <source>
        <dbReference type="SAM" id="MobiDB-lite"/>
    </source>
</evidence>
<dbReference type="Proteomes" id="UP001385951">
    <property type="component" value="Unassembled WGS sequence"/>
</dbReference>
<keyword evidence="4" id="KW-1185">Reference proteome</keyword>
<sequence length="111" mass="12020">MHGFVAIADDVRSGSPKRGCDIKPPTMTFMTKMMTMKTAALARLAIASAPALALVQGLVLALLHVLVQQHWIHRTVSSPPRLSSSQLSSQPFPPRSSRLGPQPQCVIVQRP</sequence>
<feature type="compositionally biased region" description="Low complexity" evidence="1">
    <location>
        <begin position="77"/>
        <end position="99"/>
    </location>
</feature>
<keyword evidence="2" id="KW-0812">Transmembrane</keyword>
<organism evidence="3 4">
    <name type="scientific">Cerrena zonata</name>
    <dbReference type="NCBI Taxonomy" id="2478898"/>
    <lineage>
        <taxon>Eukaryota</taxon>
        <taxon>Fungi</taxon>
        <taxon>Dikarya</taxon>
        <taxon>Basidiomycota</taxon>
        <taxon>Agaricomycotina</taxon>
        <taxon>Agaricomycetes</taxon>
        <taxon>Polyporales</taxon>
        <taxon>Cerrenaceae</taxon>
        <taxon>Cerrena</taxon>
    </lineage>
</organism>
<keyword evidence="2" id="KW-0472">Membrane</keyword>
<dbReference type="EMBL" id="JASBNA010000048">
    <property type="protein sequence ID" value="KAK7680540.1"/>
    <property type="molecule type" value="Genomic_DNA"/>
</dbReference>
<gene>
    <name evidence="3" type="ORF">QCA50_016321</name>
</gene>
<proteinExistence type="predicted"/>
<reference evidence="3 4" key="1">
    <citation type="submission" date="2022-09" db="EMBL/GenBank/DDBJ databases">
        <authorList>
            <person name="Palmer J.M."/>
        </authorList>
    </citation>
    <scope>NUCLEOTIDE SEQUENCE [LARGE SCALE GENOMIC DNA]</scope>
    <source>
        <strain evidence="3 4">DSM 7382</strain>
    </source>
</reference>